<keyword evidence="2" id="KW-0812">Transmembrane</keyword>
<name>A0A1J8QLB1_9AGAM</name>
<feature type="chain" id="PRO_5013267150" evidence="3">
    <location>
        <begin position="23"/>
        <end position="552"/>
    </location>
</feature>
<dbReference type="OrthoDB" id="2591431at2759"/>
<dbReference type="Proteomes" id="UP000183567">
    <property type="component" value="Unassembled WGS sequence"/>
</dbReference>
<keyword evidence="5" id="KW-1185">Reference proteome</keyword>
<protein>
    <submittedName>
        <fullName evidence="4">Uncharacterized protein</fullName>
    </submittedName>
</protein>
<feature type="compositionally biased region" description="Basic and acidic residues" evidence="1">
    <location>
        <begin position="292"/>
        <end position="313"/>
    </location>
</feature>
<dbReference type="EMBL" id="LVVM01000124">
    <property type="protein sequence ID" value="OJA21455.1"/>
    <property type="molecule type" value="Genomic_DNA"/>
</dbReference>
<evidence type="ECO:0000313" key="4">
    <source>
        <dbReference type="EMBL" id="OJA21455.1"/>
    </source>
</evidence>
<keyword evidence="3" id="KW-0732">Signal</keyword>
<comment type="caution">
    <text evidence="4">The sequence shown here is derived from an EMBL/GenBank/DDBJ whole genome shotgun (WGS) entry which is preliminary data.</text>
</comment>
<reference evidence="4 5" key="1">
    <citation type="submission" date="2016-03" db="EMBL/GenBank/DDBJ databases">
        <title>Comparative genomics of the ectomycorrhizal sister species Rhizopogon vinicolor and Rhizopogon vesiculosus (Basidiomycota: Boletales) reveals a divergence of the mating type B locus.</title>
        <authorList>
            <person name="Mujic A.B."/>
            <person name="Kuo A."/>
            <person name="Tritt A."/>
            <person name="Lipzen A."/>
            <person name="Chen C."/>
            <person name="Johnson J."/>
            <person name="Sharma A."/>
            <person name="Barry K."/>
            <person name="Grigoriev I.V."/>
            <person name="Spatafora J.W."/>
        </authorList>
    </citation>
    <scope>NUCLEOTIDE SEQUENCE [LARGE SCALE GENOMIC DNA]</scope>
    <source>
        <strain evidence="4 5">AM-OR11-056</strain>
    </source>
</reference>
<organism evidence="4 5">
    <name type="scientific">Rhizopogon vesiculosus</name>
    <dbReference type="NCBI Taxonomy" id="180088"/>
    <lineage>
        <taxon>Eukaryota</taxon>
        <taxon>Fungi</taxon>
        <taxon>Dikarya</taxon>
        <taxon>Basidiomycota</taxon>
        <taxon>Agaricomycotina</taxon>
        <taxon>Agaricomycetes</taxon>
        <taxon>Agaricomycetidae</taxon>
        <taxon>Boletales</taxon>
        <taxon>Suillineae</taxon>
        <taxon>Rhizopogonaceae</taxon>
        <taxon>Rhizopogon</taxon>
    </lineage>
</organism>
<feature type="transmembrane region" description="Helical" evidence="2">
    <location>
        <begin position="241"/>
        <end position="266"/>
    </location>
</feature>
<sequence>MRLSSLLRSCTYITSFLSSVRAFSVTFGTPTQCDDFTVSWTGGQAPFEILLTPKFHPLYNISVPSSAFSNGQGSYSISPLQIPSGEQFLLTMSDATGFGSGGTTTLLTVGAPIAGNDCNTNGSQDFTFQLPSQLKQCALFNFTAYDGAIQPITITGLIPGGTPVLLYPPIGSNYSWTATVREGTSLLFFITDSQSRQGGVSDIETVQDSTDASCLVVGSASSTVSAPSQPTSGQSTPSSNAVSAGVIAGATVGSVVFLSLLVVLGICCRRKMIRSSDAMFSKKGLEHKVDKYGVQQDEERQNVSSKHQTDRQLESPSQMYNVSAGDPVSQHVRQMSLTESVAGNSSVTSASRLMTGMGGRTSPNTFPYQTPPIHPVTQSHPANMPPGIVAFHDPHAQFSQVQPSHQVSNLDSFVVYGDPGNRRMATMPTQPVSPKTPVGHIVPSGTLRHHTSAGDLTVSAPPSPLSQAQHLNLSSNVERFAMPADAASAFPGVRSAAPADETGTNQTTEFIVHTDVEDVPAIPAARRIVELPPQYADRQLVAPQDESAPPSP</sequence>
<keyword evidence="2" id="KW-1133">Transmembrane helix</keyword>
<feature type="region of interest" description="Disordered" evidence="1">
    <location>
        <begin position="292"/>
        <end position="316"/>
    </location>
</feature>
<gene>
    <name evidence="4" type="ORF">AZE42_10353</name>
</gene>
<keyword evidence="2" id="KW-0472">Membrane</keyword>
<feature type="signal peptide" evidence="3">
    <location>
        <begin position="1"/>
        <end position="22"/>
    </location>
</feature>
<accession>A0A1J8QLB1</accession>
<evidence type="ECO:0000256" key="1">
    <source>
        <dbReference type="SAM" id="MobiDB-lite"/>
    </source>
</evidence>
<evidence type="ECO:0000256" key="3">
    <source>
        <dbReference type="SAM" id="SignalP"/>
    </source>
</evidence>
<dbReference type="AlphaFoldDB" id="A0A1J8QLB1"/>
<evidence type="ECO:0000313" key="5">
    <source>
        <dbReference type="Proteomes" id="UP000183567"/>
    </source>
</evidence>
<proteinExistence type="predicted"/>
<evidence type="ECO:0000256" key="2">
    <source>
        <dbReference type="SAM" id="Phobius"/>
    </source>
</evidence>